<dbReference type="Proteomes" id="UP000784294">
    <property type="component" value="Unassembled WGS sequence"/>
</dbReference>
<dbReference type="AlphaFoldDB" id="A0A448XT04"/>
<protein>
    <submittedName>
        <fullName evidence="1">Uncharacterized protein</fullName>
    </submittedName>
</protein>
<keyword evidence="2" id="KW-1185">Reference proteome</keyword>
<evidence type="ECO:0000313" key="1">
    <source>
        <dbReference type="EMBL" id="VEL44267.1"/>
    </source>
</evidence>
<sequence length="106" mass="11506">MRRPRRGGLMIADRECCFPAGSAAQGRAVSIGTHEASKCVGPNETKVGRTHELLCTYVRDNVCYIACLYAGASEREDSTSDLDGLCECACACTNANARVRERFVLE</sequence>
<proteinExistence type="predicted"/>
<name>A0A448XT04_9PLAT</name>
<dbReference type="EMBL" id="CAAALY010293124">
    <property type="protein sequence ID" value="VEL44267.1"/>
    <property type="molecule type" value="Genomic_DNA"/>
</dbReference>
<evidence type="ECO:0000313" key="2">
    <source>
        <dbReference type="Proteomes" id="UP000784294"/>
    </source>
</evidence>
<reference evidence="1" key="1">
    <citation type="submission" date="2018-11" db="EMBL/GenBank/DDBJ databases">
        <authorList>
            <consortium name="Pathogen Informatics"/>
        </authorList>
    </citation>
    <scope>NUCLEOTIDE SEQUENCE</scope>
</reference>
<organism evidence="1 2">
    <name type="scientific">Protopolystoma xenopodis</name>
    <dbReference type="NCBI Taxonomy" id="117903"/>
    <lineage>
        <taxon>Eukaryota</taxon>
        <taxon>Metazoa</taxon>
        <taxon>Spiralia</taxon>
        <taxon>Lophotrochozoa</taxon>
        <taxon>Platyhelminthes</taxon>
        <taxon>Monogenea</taxon>
        <taxon>Polyopisthocotylea</taxon>
        <taxon>Polystomatidea</taxon>
        <taxon>Polystomatidae</taxon>
        <taxon>Protopolystoma</taxon>
    </lineage>
</organism>
<comment type="caution">
    <text evidence="1">The sequence shown here is derived from an EMBL/GenBank/DDBJ whole genome shotgun (WGS) entry which is preliminary data.</text>
</comment>
<gene>
    <name evidence="1" type="ORF">PXEA_LOCUS37707</name>
</gene>
<accession>A0A448XT04</accession>